<dbReference type="Gene3D" id="1.10.510.40">
    <property type="match status" value="1"/>
</dbReference>
<evidence type="ECO:0000313" key="4">
    <source>
        <dbReference type="EMBL" id="GAA3924191.1"/>
    </source>
</evidence>
<sequence>MKPHNTDLNITAAQPDAFEQRVCRQLVEALLFEQVIDYQFEHGTFRFVMNRTLYQAQGRVASFGRIRLETGSIYYQQDTQKNEATLQQLVADLPTHDAMKQKLSNELQQTIKLCQWNLQHLVKRSSRRALSYLELESALDEGHPYHPCFKARTGFSIEDHARYGPETGNPFQLHWLAIDQNLLQQALPQTNRDFWLTELGAATLIELEQRLLYEVAKTSNQSDRFSFMPIHPWQWQSIGQTLLGELIEKEKIIHLGAAGDFYQATISVRSLVNVTHPEKPNIKLPMNMVNTSSLRTIEPHSVCTAPVISQWLNTLIAKDSFIQSDQRLGLLDEYAGIVLDEHKASALVSDPDWSANIEGQLAVIFRKSLTHETPETLSAIPFPALMTKEQDGKTFVDPWLKQYGIEAWVRRLIDVAVIPVWHLLVHHGIGLEAHGQNMVLLHKEGWPEKVVLRDFHESLEYQKDYLAQPTLAPDFGQLHPNYTTDAGQPAPDNQYFWMDSVEALRELVVDTLFVFNLTEVSHLLSEAHGFAEAEFWHIVDAQLTAYAQEGHTAPERIAAIPLDAPHIQTESLIKKKLSGQRAAEFHHTIPNPLRYSVHHSIPAIHKKEFNHPAEPCLSA</sequence>
<dbReference type="EMBL" id="BAABBN010000007">
    <property type="protein sequence ID" value="GAA3924191.1"/>
    <property type="molecule type" value="Genomic_DNA"/>
</dbReference>
<dbReference type="PANTHER" id="PTHR34384">
    <property type="entry name" value="L-2,3-DIAMINOPROPANOATE--CITRATE LIGASE"/>
    <property type="match status" value="1"/>
</dbReference>
<dbReference type="InterPro" id="IPR007310">
    <property type="entry name" value="Aerobactin_biosyn_IucA/IucC_N"/>
</dbReference>
<reference evidence="5" key="1">
    <citation type="journal article" date="2019" name="Int. J. Syst. Evol. Microbiol.">
        <title>The Global Catalogue of Microorganisms (GCM) 10K type strain sequencing project: providing services to taxonomists for standard genome sequencing and annotation.</title>
        <authorList>
            <consortium name="The Broad Institute Genomics Platform"/>
            <consortium name="The Broad Institute Genome Sequencing Center for Infectious Disease"/>
            <person name="Wu L."/>
            <person name="Ma J."/>
        </authorList>
    </citation>
    <scope>NUCLEOTIDE SEQUENCE [LARGE SCALE GENOMIC DNA]</scope>
    <source>
        <strain evidence="5">JCM 17551</strain>
    </source>
</reference>
<dbReference type="PANTHER" id="PTHR34384:SF6">
    <property type="entry name" value="STAPHYLOFERRIN B SYNTHASE"/>
    <property type="match status" value="1"/>
</dbReference>
<dbReference type="Proteomes" id="UP001501565">
    <property type="component" value="Unassembled WGS sequence"/>
</dbReference>
<proteinExistence type="predicted"/>
<organism evidence="4 5">
    <name type="scientific">Litoribacillus peritrichatus</name>
    <dbReference type="NCBI Taxonomy" id="718191"/>
    <lineage>
        <taxon>Bacteria</taxon>
        <taxon>Pseudomonadati</taxon>
        <taxon>Pseudomonadota</taxon>
        <taxon>Gammaproteobacteria</taxon>
        <taxon>Oceanospirillales</taxon>
        <taxon>Oceanospirillaceae</taxon>
        <taxon>Litoribacillus</taxon>
    </lineage>
</organism>
<dbReference type="Pfam" id="PF06276">
    <property type="entry name" value="FhuF"/>
    <property type="match status" value="1"/>
</dbReference>
<evidence type="ECO:0000256" key="1">
    <source>
        <dbReference type="ARBA" id="ARBA00004924"/>
    </source>
</evidence>
<keyword evidence="5" id="KW-1185">Reference proteome</keyword>
<name>A0ABP7MJ38_9GAMM</name>
<dbReference type="Pfam" id="PF04183">
    <property type="entry name" value="IucA_IucC"/>
    <property type="match status" value="1"/>
</dbReference>
<feature type="domain" description="Aerobactin siderophore biosynthesis IucA/IucC-like C-terminal" evidence="3">
    <location>
        <begin position="406"/>
        <end position="580"/>
    </location>
</feature>
<gene>
    <name evidence="4" type="primary">asbB</name>
    <name evidence="4" type="ORF">GCM10022277_20020</name>
</gene>
<dbReference type="InterPro" id="IPR037455">
    <property type="entry name" value="LucA/IucC-like"/>
</dbReference>
<dbReference type="Gene3D" id="6.10.250.3370">
    <property type="match status" value="1"/>
</dbReference>
<dbReference type="InterPro" id="IPR022770">
    <property type="entry name" value="IucA/IucC-like_C"/>
</dbReference>
<evidence type="ECO:0000259" key="3">
    <source>
        <dbReference type="Pfam" id="PF06276"/>
    </source>
</evidence>
<dbReference type="RefSeq" id="WP_344798133.1">
    <property type="nucleotide sequence ID" value="NZ_BAABBN010000007.1"/>
</dbReference>
<comment type="caution">
    <text evidence="4">The sequence shown here is derived from an EMBL/GenBank/DDBJ whole genome shotgun (WGS) entry which is preliminary data.</text>
</comment>
<accession>A0ABP7MJ38</accession>
<evidence type="ECO:0000259" key="2">
    <source>
        <dbReference type="Pfam" id="PF04183"/>
    </source>
</evidence>
<protein>
    <submittedName>
        <fullName evidence="4">Petrobactin biosynthesis protein AsbB</fullName>
    </submittedName>
</protein>
<evidence type="ECO:0000313" key="5">
    <source>
        <dbReference type="Proteomes" id="UP001501565"/>
    </source>
</evidence>
<comment type="pathway">
    <text evidence="1">Siderophore biosynthesis.</text>
</comment>
<feature type="domain" description="Aerobactin siderophore biosynthesis IucA/IucC N-terminal" evidence="2">
    <location>
        <begin position="131"/>
        <end position="386"/>
    </location>
</feature>